<evidence type="ECO:0000313" key="4">
    <source>
        <dbReference type="EMBL" id="CAB4241057.1"/>
    </source>
</evidence>
<reference evidence="4" key="1">
    <citation type="submission" date="2020-05" db="EMBL/GenBank/DDBJ databases">
        <authorList>
            <person name="Chiriac C."/>
            <person name="Salcher M."/>
            <person name="Ghai R."/>
            <person name="Kavagutti S V."/>
        </authorList>
    </citation>
    <scope>NUCLEOTIDE SEQUENCE</scope>
</reference>
<dbReference type="PANTHER" id="PTHR46558:SF11">
    <property type="entry name" value="HTH-TYPE TRANSCRIPTIONAL REGULATOR XRE"/>
    <property type="match status" value="1"/>
</dbReference>
<dbReference type="SUPFAM" id="SSF47413">
    <property type="entry name" value="lambda repressor-like DNA-binding domains"/>
    <property type="match status" value="1"/>
</dbReference>
<evidence type="ECO:0000259" key="2">
    <source>
        <dbReference type="PROSITE" id="PS50943"/>
    </source>
</evidence>
<dbReference type="SMART" id="SM00530">
    <property type="entry name" value="HTH_XRE"/>
    <property type="match status" value="1"/>
</dbReference>
<dbReference type="PANTHER" id="PTHR46558">
    <property type="entry name" value="TRACRIPTIONAL REGULATORY PROTEIN-RELATED-RELATED"/>
    <property type="match status" value="1"/>
</dbReference>
<dbReference type="GO" id="GO:0003677">
    <property type="term" value="F:DNA binding"/>
    <property type="evidence" value="ECO:0007669"/>
    <property type="project" value="UniProtKB-KW"/>
</dbReference>
<dbReference type="CDD" id="cd00093">
    <property type="entry name" value="HTH_XRE"/>
    <property type="match status" value="1"/>
</dbReference>
<dbReference type="InterPro" id="IPR001387">
    <property type="entry name" value="Cro/C1-type_HTH"/>
</dbReference>
<dbReference type="Gene3D" id="1.10.260.40">
    <property type="entry name" value="lambda repressor-like DNA-binding domains"/>
    <property type="match status" value="1"/>
</dbReference>
<dbReference type="EMBL" id="LR796177">
    <property type="protein sequence ID" value="CAB4124139.1"/>
    <property type="molecule type" value="Genomic_DNA"/>
</dbReference>
<accession>A0A6J5TA69</accession>
<dbReference type="PROSITE" id="PS50943">
    <property type="entry name" value="HTH_CROC1"/>
    <property type="match status" value="1"/>
</dbReference>
<feature type="domain" description="HTH cro/C1-type" evidence="2">
    <location>
        <begin position="32"/>
        <end position="86"/>
    </location>
</feature>
<dbReference type="EMBL" id="LR797816">
    <property type="protein sequence ID" value="CAB4241057.1"/>
    <property type="molecule type" value="Genomic_DNA"/>
</dbReference>
<keyword evidence="1" id="KW-0238">DNA-binding</keyword>
<proteinExistence type="predicted"/>
<sequence>MFKIFSKSTKDIVKPKVKSRVTEMDKTISKRLKNKRIMLGLIQKDIATATDVTIQQVQKYENGVNRIAAGKLYEIANFLKVPIEYFFNLDDTNQETKVKNDAANTSQRQTIALVKEFIKIKNPLSRRKIIEMIKMVN</sequence>
<dbReference type="InterPro" id="IPR010982">
    <property type="entry name" value="Lambda_DNA-bd_dom_sf"/>
</dbReference>
<protein>
    <submittedName>
        <fullName evidence="4">HTH_XRE domain containing protein</fullName>
    </submittedName>
    <submittedName>
        <fullName evidence="3">HipB Predicted transcriptional regulators</fullName>
    </submittedName>
</protein>
<dbReference type="Pfam" id="PF01381">
    <property type="entry name" value="HTH_3"/>
    <property type="match status" value="1"/>
</dbReference>
<evidence type="ECO:0000313" key="3">
    <source>
        <dbReference type="EMBL" id="CAB4124139.1"/>
    </source>
</evidence>
<evidence type="ECO:0000256" key="1">
    <source>
        <dbReference type="ARBA" id="ARBA00023125"/>
    </source>
</evidence>
<gene>
    <name evidence="4" type="ORF">UFOVP34_68</name>
    <name evidence="3" type="ORF">UFOVP51_38</name>
</gene>
<name>A0A6J5TA69_9CAUD</name>
<organism evidence="4">
    <name type="scientific">uncultured Caudovirales phage</name>
    <dbReference type="NCBI Taxonomy" id="2100421"/>
    <lineage>
        <taxon>Viruses</taxon>
        <taxon>Duplodnaviria</taxon>
        <taxon>Heunggongvirae</taxon>
        <taxon>Uroviricota</taxon>
        <taxon>Caudoviricetes</taxon>
        <taxon>Peduoviridae</taxon>
        <taxon>Maltschvirus</taxon>
        <taxon>Maltschvirus maltsch</taxon>
    </lineage>
</organism>